<dbReference type="RefSeq" id="WP_381496855.1">
    <property type="nucleotide sequence ID" value="NZ_JBHUOM010000001.1"/>
</dbReference>
<dbReference type="EMBL" id="JBHUOM010000001">
    <property type="protein sequence ID" value="MFD2932664.1"/>
    <property type="molecule type" value="Genomic_DNA"/>
</dbReference>
<evidence type="ECO:0000313" key="6">
    <source>
        <dbReference type="Proteomes" id="UP001597512"/>
    </source>
</evidence>
<dbReference type="PANTHER" id="PTHR43133">
    <property type="entry name" value="RNA POLYMERASE ECF-TYPE SIGMA FACTO"/>
    <property type="match status" value="1"/>
</dbReference>
<keyword evidence="2" id="KW-0805">Transcription regulation</keyword>
<evidence type="ECO:0000256" key="1">
    <source>
        <dbReference type="ARBA" id="ARBA00010641"/>
    </source>
</evidence>
<evidence type="ECO:0000313" key="5">
    <source>
        <dbReference type="EMBL" id="MFD2932664.1"/>
    </source>
</evidence>
<reference evidence="6" key="1">
    <citation type="journal article" date="2019" name="Int. J. Syst. Evol. Microbiol.">
        <title>The Global Catalogue of Microorganisms (GCM) 10K type strain sequencing project: providing services to taxonomists for standard genome sequencing and annotation.</title>
        <authorList>
            <consortium name="The Broad Institute Genomics Platform"/>
            <consortium name="The Broad Institute Genome Sequencing Center for Infectious Disease"/>
            <person name="Wu L."/>
            <person name="Ma J."/>
        </authorList>
    </citation>
    <scope>NUCLEOTIDE SEQUENCE [LARGE SCALE GENOMIC DNA]</scope>
    <source>
        <strain evidence="6">KCTC 52490</strain>
    </source>
</reference>
<dbReference type="InterPro" id="IPR013325">
    <property type="entry name" value="RNA_pol_sigma_r2"/>
</dbReference>
<dbReference type="PANTHER" id="PTHR43133:SF62">
    <property type="entry name" value="RNA POLYMERASE SIGMA FACTOR SIGZ"/>
    <property type="match status" value="1"/>
</dbReference>
<dbReference type="SUPFAM" id="SSF88659">
    <property type="entry name" value="Sigma3 and sigma4 domains of RNA polymerase sigma factors"/>
    <property type="match status" value="1"/>
</dbReference>
<dbReference type="Proteomes" id="UP001597512">
    <property type="component" value="Unassembled WGS sequence"/>
</dbReference>
<evidence type="ECO:0000256" key="4">
    <source>
        <dbReference type="ARBA" id="ARBA00023163"/>
    </source>
</evidence>
<sequence>MNRLTESHYEPELSGVHDGMSQLDFFTLYDKYAPALLGVITKIISDEAEAAVLLETTFTKIHSEINKPRSEQQPLFSWLITTARCTALNALKERRQLTPVLQLTETGKVVPLPASDTDVSTGFSKDSTDPRLKKLLNFVLFDNCTPEEAAVSIGMPVETARQQLRLAMQQLRTRPKA</sequence>
<dbReference type="SUPFAM" id="SSF88946">
    <property type="entry name" value="Sigma2 domain of RNA polymerase sigma factors"/>
    <property type="match status" value="1"/>
</dbReference>
<gene>
    <name evidence="5" type="ORF">ACFS25_02675</name>
</gene>
<evidence type="ECO:0000256" key="2">
    <source>
        <dbReference type="ARBA" id="ARBA00023015"/>
    </source>
</evidence>
<dbReference type="Gene3D" id="1.10.1740.10">
    <property type="match status" value="1"/>
</dbReference>
<organism evidence="5 6">
    <name type="scientific">Spirosoma flavum</name>
    <dbReference type="NCBI Taxonomy" id="2048557"/>
    <lineage>
        <taxon>Bacteria</taxon>
        <taxon>Pseudomonadati</taxon>
        <taxon>Bacteroidota</taxon>
        <taxon>Cytophagia</taxon>
        <taxon>Cytophagales</taxon>
        <taxon>Cytophagaceae</taxon>
        <taxon>Spirosoma</taxon>
    </lineage>
</organism>
<comment type="similarity">
    <text evidence="1">Belongs to the sigma-70 factor family. ECF subfamily.</text>
</comment>
<keyword evidence="3" id="KW-0731">Sigma factor</keyword>
<accession>A0ABW6ABG6</accession>
<dbReference type="InterPro" id="IPR013324">
    <property type="entry name" value="RNA_pol_sigma_r3/r4-like"/>
</dbReference>
<name>A0ABW6ABG6_9BACT</name>
<keyword evidence="6" id="KW-1185">Reference proteome</keyword>
<keyword evidence="4" id="KW-0804">Transcription</keyword>
<comment type="caution">
    <text evidence="5">The sequence shown here is derived from an EMBL/GenBank/DDBJ whole genome shotgun (WGS) entry which is preliminary data.</text>
</comment>
<evidence type="ECO:0000256" key="3">
    <source>
        <dbReference type="ARBA" id="ARBA00023082"/>
    </source>
</evidence>
<dbReference type="InterPro" id="IPR039425">
    <property type="entry name" value="RNA_pol_sigma-70-like"/>
</dbReference>
<protein>
    <submittedName>
        <fullName evidence="5">RNA polymerase sigma factor</fullName>
    </submittedName>
</protein>
<proteinExistence type="inferred from homology"/>